<evidence type="ECO:0000256" key="7">
    <source>
        <dbReference type="ARBA" id="ARBA00022989"/>
    </source>
</evidence>
<feature type="transmembrane region" description="Helical" evidence="9">
    <location>
        <begin position="435"/>
        <end position="457"/>
    </location>
</feature>
<proteinExistence type="inferred from homology"/>
<dbReference type="InterPro" id="IPR009357">
    <property type="entry name" value="Riboflavin_transptr"/>
</dbReference>
<feature type="transmembrane region" description="Helical" evidence="9">
    <location>
        <begin position="140"/>
        <end position="160"/>
    </location>
</feature>
<evidence type="ECO:0000313" key="11">
    <source>
        <dbReference type="EMBL" id="ODM96436.1"/>
    </source>
</evidence>
<keyword evidence="7 9" id="KW-1133">Transmembrane helix</keyword>
<feature type="transmembrane region" description="Helical" evidence="9">
    <location>
        <begin position="305"/>
        <end position="327"/>
    </location>
</feature>
<protein>
    <recommendedName>
        <fullName evidence="9">Riboflavin transporter</fullName>
    </recommendedName>
</protein>
<name>A0A1D2MTV1_ORCCI</name>
<evidence type="ECO:0000256" key="10">
    <source>
        <dbReference type="SAM" id="MobiDB-lite"/>
    </source>
</evidence>
<feature type="transmembrane region" description="Helical" evidence="9">
    <location>
        <begin position="191"/>
        <end position="210"/>
    </location>
</feature>
<comment type="caution">
    <text evidence="11">The sequence shown here is derived from an EMBL/GenBank/DDBJ whole genome shotgun (WGS) entry which is preliminary data.</text>
</comment>
<gene>
    <name evidence="11" type="ORF">Ocin01_10227</name>
</gene>
<dbReference type="AlphaFoldDB" id="A0A1D2MTV1"/>
<dbReference type="Proteomes" id="UP000094527">
    <property type="component" value="Unassembled WGS sequence"/>
</dbReference>
<feature type="transmembrane region" description="Helical" evidence="9">
    <location>
        <begin position="373"/>
        <end position="391"/>
    </location>
</feature>
<dbReference type="EMBL" id="LJIJ01000539">
    <property type="protein sequence ID" value="ODM96436.1"/>
    <property type="molecule type" value="Genomic_DNA"/>
</dbReference>
<dbReference type="Pfam" id="PF06237">
    <property type="entry name" value="SLC52_ribofla_tr"/>
    <property type="match status" value="1"/>
</dbReference>
<keyword evidence="4 9" id="KW-0813">Transport</keyword>
<evidence type="ECO:0000313" key="12">
    <source>
        <dbReference type="Proteomes" id="UP000094527"/>
    </source>
</evidence>
<evidence type="ECO:0000256" key="9">
    <source>
        <dbReference type="RuleBase" id="RU368035"/>
    </source>
</evidence>
<dbReference type="PANTHER" id="PTHR12929">
    <property type="entry name" value="SOLUTE CARRIER FAMILY 52"/>
    <property type="match status" value="1"/>
</dbReference>
<evidence type="ECO:0000256" key="4">
    <source>
        <dbReference type="ARBA" id="ARBA00022448"/>
    </source>
</evidence>
<feature type="transmembrane region" description="Helical" evidence="9">
    <location>
        <begin position="339"/>
        <end position="361"/>
    </location>
</feature>
<dbReference type="GO" id="GO:0032217">
    <property type="term" value="F:riboflavin transmembrane transporter activity"/>
    <property type="evidence" value="ECO:0007669"/>
    <property type="project" value="UniProtKB-UniRule"/>
</dbReference>
<comment type="similarity">
    <text evidence="3 9">Belongs to the riboflavin transporter family.</text>
</comment>
<keyword evidence="12" id="KW-1185">Reference proteome</keyword>
<comment type="subcellular location">
    <subcellularLocation>
        <location evidence="2 9">Cell membrane</location>
        <topology evidence="2 9">Multi-pass membrane protein</topology>
    </subcellularLocation>
</comment>
<feature type="transmembrane region" description="Helical" evidence="9">
    <location>
        <begin position="75"/>
        <end position="95"/>
    </location>
</feature>
<dbReference type="OMA" id="FMAMFLH"/>
<feature type="compositionally biased region" description="Low complexity" evidence="10">
    <location>
        <begin position="241"/>
        <end position="255"/>
    </location>
</feature>
<evidence type="ECO:0000256" key="3">
    <source>
        <dbReference type="ARBA" id="ARBA00006366"/>
    </source>
</evidence>
<evidence type="ECO:0000256" key="1">
    <source>
        <dbReference type="ARBA" id="ARBA00000215"/>
    </source>
</evidence>
<evidence type="ECO:0000256" key="8">
    <source>
        <dbReference type="ARBA" id="ARBA00023136"/>
    </source>
</evidence>
<dbReference type="PANTHER" id="PTHR12929:SF10">
    <property type="entry name" value="RIBOFLAVIN TRANSPORTER"/>
    <property type="match status" value="1"/>
</dbReference>
<reference evidence="11 12" key="1">
    <citation type="journal article" date="2016" name="Genome Biol. Evol.">
        <title>Gene Family Evolution Reflects Adaptation to Soil Environmental Stressors in the Genome of the Collembolan Orchesella cincta.</title>
        <authorList>
            <person name="Faddeeva-Vakhrusheva A."/>
            <person name="Derks M.F."/>
            <person name="Anvar S.Y."/>
            <person name="Agamennone V."/>
            <person name="Suring W."/>
            <person name="Smit S."/>
            <person name="van Straalen N.M."/>
            <person name="Roelofs D."/>
        </authorList>
    </citation>
    <scope>NUCLEOTIDE SEQUENCE [LARGE SCALE GENOMIC DNA]</scope>
    <source>
        <tissue evidence="11">Mixed pool</tissue>
    </source>
</reference>
<feature type="transmembrane region" description="Helical" evidence="9">
    <location>
        <begin position="107"/>
        <end position="128"/>
    </location>
</feature>
<keyword evidence="6 9" id="KW-0812">Transmembrane</keyword>
<evidence type="ECO:0000256" key="5">
    <source>
        <dbReference type="ARBA" id="ARBA00022475"/>
    </source>
</evidence>
<feature type="region of interest" description="Disordered" evidence="10">
    <location>
        <begin position="226"/>
        <end position="275"/>
    </location>
</feature>
<feature type="transmembrane region" description="Helical" evidence="9">
    <location>
        <begin position="12"/>
        <end position="33"/>
    </location>
</feature>
<feature type="transmembrane region" description="Helical" evidence="9">
    <location>
        <begin position="45"/>
        <end position="63"/>
    </location>
</feature>
<sequence length="470" mass="51353">MQRLLHIDILSVLFGLGTWLCVNGLWVELPLLVQKLPEGWNLPSYLSVVVQLANVGPLLYTMLNTYFPRQVTDKRAIYFIMSIGLAATILLGLFWEKTTFVANSNHSTALLVLVFFLASVDCSSRVTYLPFMAKFNEIYLTSYFIGEGLSGFLPSIIALAQGVGGNPECRNNSFGNGTDAFTPDPRFSVDIFFYMLFVFTLISAVAFYCMNLDKVMSRAFVLSDTEVETKRPPTQGHNGDRSSISSSGSSCSRSIFEPPRTEPTGEGDLPDNNNDGNPTGRAILGLLDDGRNDESSLLVGMSKELFFYLLAMQALICMLSNGIFPSIQSYSCLPYGNVAYHLAVTLSNMANPAVCMLAFFIPPPNKSSITATAVLSLLISGYVMATAVLSPSPPLAQEPGGEVLLIFSWILLVALFTYVRVSIATMLRTRGQAGLFWCGAITQFGSTIGAIIAFVVVNYTNVFKPYYPCT</sequence>
<keyword evidence="5 9" id="KW-1003">Cell membrane</keyword>
<comment type="function">
    <text evidence="9">Plasma membrane transporter mediating the uptake by cells of the water soluble vitamin B2/riboflavin that plays a key role in biochemical oxidation-reduction reactions of the carbohydrate, lipid, and amino acid metabolism.</text>
</comment>
<evidence type="ECO:0000256" key="6">
    <source>
        <dbReference type="ARBA" id="ARBA00022692"/>
    </source>
</evidence>
<accession>A0A1D2MTV1</accession>
<keyword evidence="8 9" id="KW-0472">Membrane</keyword>
<feature type="transmembrane region" description="Helical" evidence="9">
    <location>
        <begin position="403"/>
        <end position="423"/>
    </location>
</feature>
<organism evidence="11 12">
    <name type="scientific">Orchesella cincta</name>
    <name type="common">Springtail</name>
    <name type="synonym">Podura cincta</name>
    <dbReference type="NCBI Taxonomy" id="48709"/>
    <lineage>
        <taxon>Eukaryota</taxon>
        <taxon>Metazoa</taxon>
        <taxon>Ecdysozoa</taxon>
        <taxon>Arthropoda</taxon>
        <taxon>Hexapoda</taxon>
        <taxon>Collembola</taxon>
        <taxon>Entomobryomorpha</taxon>
        <taxon>Entomobryoidea</taxon>
        <taxon>Orchesellidae</taxon>
        <taxon>Orchesellinae</taxon>
        <taxon>Orchesella</taxon>
    </lineage>
</organism>
<evidence type="ECO:0000256" key="2">
    <source>
        <dbReference type="ARBA" id="ARBA00004651"/>
    </source>
</evidence>
<dbReference type="GO" id="GO:0005886">
    <property type="term" value="C:plasma membrane"/>
    <property type="evidence" value="ECO:0007669"/>
    <property type="project" value="UniProtKB-SubCell"/>
</dbReference>
<dbReference type="OrthoDB" id="9995836at2759"/>
<feature type="compositionally biased region" description="Low complexity" evidence="10">
    <location>
        <begin position="266"/>
        <end position="275"/>
    </location>
</feature>
<comment type="catalytic activity">
    <reaction evidence="1 9">
        <text>riboflavin(in) = riboflavin(out)</text>
        <dbReference type="Rhea" id="RHEA:35015"/>
        <dbReference type="ChEBI" id="CHEBI:57986"/>
    </reaction>
</comment>